<dbReference type="InterPro" id="IPR010046">
    <property type="entry name" value="Mopterin_OxRdtse_a_bac"/>
</dbReference>
<gene>
    <name evidence="12" type="ORF">CLV30_112102</name>
</gene>
<reference evidence="12 13" key="1">
    <citation type="submission" date="2018-03" db="EMBL/GenBank/DDBJ databases">
        <title>Genomic Encyclopedia of Archaeal and Bacterial Type Strains, Phase II (KMG-II): from individual species to whole genera.</title>
        <authorList>
            <person name="Goeker M."/>
        </authorList>
    </citation>
    <scope>NUCLEOTIDE SEQUENCE [LARGE SCALE GENOMIC DNA]</scope>
    <source>
        <strain evidence="12 13">DSM 45211</strain>
    </source>
</reference>
<keyword evidence="9" id="KW-0411">Iron-sulfur</keyword>
<comment type="similarity">
    <text evidence="3">Belongs to the prokaryotic molybdopterin-containing oxidoreductase family.</text>
</comment>
<evidence type="ECO:0000259" key="10">
    <source>
        <dbReference type="Pfam" id="PF00384"/>
    </source>
</evidence>
<dbReference type="Proteomes" id="UP000243528">
    <property type="component" value="Unassembled WGS sequence"/>
</dbReference>
<comment type="cofactor">
    <cofactor evidence="1">
        <name>Mo-bis(molybdopterin guanine dinucleotide)</name>
        <dbReference type="ChEBI" id="CHEBI:60539"/>
    </cofactor>
</comment>
<feature type="domain" description="Molybdopterin dinucleotide-binding" evidence="11">
    <location>
        <begin position="668"/>
        <end position="774"/>
    </location>
</feature>
<dbReference type="Pfam" id="PF01568">
    <property type="entry name" value="Molydop_binding"/>
    <property type="match status" value="1"/>
</dbReference>
<dbReference type="CDD" id="cd02787">
    <property type="entry name" value="MopB_CT_ydeP"/>
    <property type="match status" value="1"/>
</dbReference>
<dbReference type="GO" id="GO:0043546">
    <property type="term" value="F:molybdopterin cofactor binding"/>
    <property type="evidence" value="ECO:0007669"/>
    <property type="project" value="InterPro"/>
</dbReference>
<dbReference type="InterPro" id="IPR041953">
    <property type="entry name" value="YdeP_MopB"/>
</dbReference>
<dbReference type="Gene3D" id="3.40.228.10">
    <property type="entry name" value="Dimethylsulfoxide Reductase, domain 2"/>
    <property type="match status" value="1"/>
</dbReference>
<dbReference type="NCBIfam" id="TIGR01701">
    <property type="entry name" value="Fdhalpha-like"/>
    <property type="match status" value="1"/>
</dbReference>
<dbReference type="InterPro" id="IPR006656">
    <property type="entry name" value="Mopterin_OxRdtase"/>
</dbReference>
<evidence type="ECO:0000256" key="9">
    <source>
        <dbReference type="ARBA" id="ARBA00023014"/>
    </source>
</evidence>
<dbReference type="GO" id="GO:0008863">
    <property type="term" value="F:formate dehydrogenase (NAD+) activity"/>
    <property type="evidence" value="ECO:0007669"/>
    <property type="project" value="InterPro"/>
</dbReference>
<keyword evidence="5" id="KW-0500">Molybdenum</keyword>
<evidence type="ECO:0000256" key="1">
    <source>
        <dbReference type="ARBA" id="ARBA00001942"/>
    </source>
</evidence>
<comment type="cofactor">
    <cofactor evidence="2">
        <name>[4Fe-4S] cluster</name>
        <dbReference type="ChEBI" id="CHEBI:49883"/>
    </cofactor>
</comment>
<evidence type="ECO:0000256" key="4">
    <source>
        <dbReference type="ARBA" id="ARBA00022485"/>
    </source>
</evidence>
<evidence type="ECO:0000256" key="6">
    <source>
        <dbReference type="ARBA" id="ARBA00022723"/>
    </source>
</evidence>
<accession>A0A2P8DXC2</accession>
<dbReference type="InterPro" id="IPR037951">
    <property type="entry name" value="MopB_CT_YdeP"/>
</dbReference>
<feature type="domain" description="Molybdopterin oxidoreductase" evidence="10">
    <location>
        <begin position="140"/>
        <end position="510"/>
    </location>
</feature>
<evidence type="ECO:0000313" key="13">
    <source>
        <dbReference type="Proteomes" id="UP000243528"/>
    </source>
</evidence>
<dbReference type="Gene3D" id="3.40.50.740">
    <property type="match status" value="1"/>
</dbReference>
<dbReference type="GO" id="GO:0016020">
    <property type="term" value="C:membrane"/>
    <property type="evidence" value="ECO:0007669"/>
    <property type="project" value="TreeGrafter"/>
</dbReference>
<dbReference type="GO" id="GO:0030151">
    <property type="term" value="F:molybdenum ion binding"/>
    <property type="evidence" value="ECO:0007669"/>
    <property type="project" value="InterPro"/>
</dbReference>
<proteinExistence type="inferred from homology"/>
<keyword evidence="13" id="KW-1185">Reference proteome</keyword>
<evidence type="ECO:0000256" key="5">
    <source>
        <dbReference type="ARBA" id="ARBA00022505"/>
    </source>
</evidence>
<evidence type="ECO:0000256" key="8">
    <source>
        <dbReference type="ARBA" id="ARBA00023004"/>
    </source>
</evidence>
<dbReference type="CDD" id="cd02767">
    <property type="entry name" value="MopB_ydeP"/>
    <property type="match status" value="1"/>
</dbReference>
<evidence type="ECO:0000256" key="7">
    <source>
        <dbReference type="ARBA" id="ARBA00023002"/>
    </source>
</evidence>
<protein>
    <submittedName>
        <fullName evidence="12">Molybdopterin-dependent oxidoreductase alpha subunit</fullName>
    </submittedName>
</protein>
<dbReference type="Pfam" id="PF00384">
    <property type="entry name" value="Molybdopterin"/>
    <property type="match status" value="1"/>
</dbReference>
<evidence type="ECO:0000313" key="12">
    <source>
        <dbReference type="EMBL" id="PSL01863.1"/>
    </source>
</evidence>
<dbReference type="SUPFAM" id="SSF50692">
    <property type="entry name" value="ADC-like"/>
    <property type="match status" value="1"/>
</dbReference>
<dbReference type="AlphaFoldDB" id="A0A2P8DXC2"/>
<keyword evidence="4" id="KW-0004">4Fe-4S</keyword>
<evidence type="ECO:0000259" key="11">
    <source>
        <dbReference type="Pfam" id="PF01568"/>
    </source>
</evidence>
<dbReference type="InterPro" id="IPR006657">
    <property type="entry name" value="MoPterin_dinucl-bd_dom"/>
</dbReference>
<dbReference type="InterPro" id="IPR009010">
    <property type="entry name" value="Asp_de-COase-like_dom_sf"/>
</dbReference>
<dbReference type="PANTHER" id="PTHR43105:SF4">
    <property type="entry name" value="PROTEIN YDEP"/>
    <property type="match status" value="1"/>
</dbReference>
<evidence type="ECO:0000256" key="3">
    <source>
        <dbReference type="ARBA" id="ARBA00010312"/>
    </source>
</evidence>
<organism evidence="12 13">
    <name type="scientific">Haloactinopolyspora alba</name>
    <dbReference type="NCBI Taxonomy" id="648780"/>
    <lineage>
        <taxon>Bacteria</taxon>
        <taxon>Bacillati</taxon>
        <taxon>Actinomycetota</taxon>
        <taxon>Actinomycetes</taxon>
        <taxon>Jiangellales</taxon>
        <taxon>Jiangellaceae</taxon>
        <taxon>Haloactinopolyspora</taxon>
    </lineage>
</organism>
<dbReference type="PIRSF" id="PIRSF000144">
    <property type="entry name" value="CbbBc"/>
    <property type="match status" value="1"/>
</dbReference>
<keyword evidence="7" id="KW-0560">Oxidoreductase</keyword>
<keyword evidence="8" id="KW-0408">Iron</keyword>
<comment type="caution">
    <text evidence="12">The sequence shown here is derived from an EMBL/GenBank/DDBJ whole genome shotgun (WGS) entry which is preliminary data.</text>
</comment>
<evidence type="ECO:0000256" key="2">
    <source>
        <dbReference type="ARBA" id="ARBA00001966"/>
    </source>
</evidence>
<dbReference type="GO" id="GO:0051539">
    <property type="term" value="F:4 iron, 4 sulfur cluster binding"/>
    <property type="evidence" value="ECO:0007669"/>
    <property type="project" value="UniProtKB-KW"/>
</dbReference>
<keyword evidence="6" id="KW-0479">Metal-binding</keyword>
<sequence>MSGKVPMIMGKGARKYYRQYMTTPPPRRDDNDDELRVGAPKRSAAGAAGVVHGLKSVLEQSGVRRGVKTLRLVNQQRGFDCPGCAWPEPGKPHLAEFCENGAKAVAEESTVRRAGPEFFAQHPISELAGYSDHWLGQQGRLTTPMLRDTDDDHYRPVSWDDALGLIADELRALDSPDEAVFYTSGRTSNEAAFCYQLFARSFGTNNLPDCSNMCHESSGAALSETLGVGKGSVSLEDITDHADLVVIVGQNPGTNHPRMLTSLEQAKRRGARIVAVNPLPEAGLQTFRNPQTVRGVVGQGTLLSDLFVQLRLGGDLAFFQAVNHLLVAADEARGDVLDHAFIREHTTGFDRSAAAWAELNWDDVRTATGLPDEALQGFVDEVLAADRVVVCWAMGLTQHKKSVPTIREIVNFLLLRGNIGLPGAGACPVRGHSNVQGDRTMGIWEKPPAAFLDALEAEFGFSPPRRHGLDTVDTIRAMRDGRVGVFMAMGGNFATATPDSEATARAMRSVPLTVHVSTKLNRSHTLPGRRSVILPCLGRTEVDRQDGREQFVTVEDSMSAVHASRGTLPPASDELRSEMAIICGLARRVLGPGDPTPWEEFGADYARVRERISRVVPGFDDFERRVAEPGGFVLPHPPRDSRTFPTADGAARFTTNELEVLRLPPGRLILQTIRSHDQFNTTIYGLDDRYRGIRNGRHVVFVNPDDLRELGIADGTTVDLVGEWSDQERRAPGYRVVAYPTARGCAAAYYPETNVLVPLDHTAEVSNTPASKSVIIRLEPSATPASR</sequence>
<dbReference type="SUPFAM" id="SSF53706">
    <property type="entry name" value="Formate dehydrogenase/DMSO reductase, domains 1-3"/>
    <property type="match status" value="1"/>
</dbReference>
<name>A0A2P8DXC2_9ACTN</name>
<dbReference type="PANTHER" id="PTHR43105">
    <property type="entry name" value="RESPIRATORY NITRATE REDUCTASE"/>
    <property type="match status" value="1"/>
</dbReference>
<dbReference type="InterPro" id="IPR050123">
    <property type="entry name" value="Prok_molybdopt-oxidoreductase"/>
</dbReference>
<dbReference type="EMBL" id="PYGE01000012">
    <property type="protein sequence ID" value="PSL01863.1"/>
    <property type="molecule type" value="Genomic_DNA"/>
</dbReference>